<evidence type="ECO:0000313" key="4">
    <source>
        <dbReference type="EMBL" id="WFD10513.1"/>
    </source>
</evidence>
<dbReference type="Proteomes" id="UP001222800">
    <property type="component" value="Chromosome"/>
</dbReference>
<feature type="chain" id="PRO_5047352120" evidence="2">
    <location>
        <begin position="27"/>
        <end position="1400"/>
    </location>
</feature>
<keyword evidence="1" id="KW-0677">Repeat</keyword>
<feature type="signal peptide" evidence="2">
    <location>
        <begin position="1"/>
        <end position="26"/>
    </location>
</feature>
<keyword evidence="5" id="KW-1185">Reference proteome</keyword>
<accession>A0ABY8EI94</accession>
<evidence type="ECO:0000256" key="1">
    <source>
        <dbReference type="ARBA" id="ARBA00022737"/>
    </source>
</evidence>
<dbReference type="PROSITE" id="PS51272">
    <property type="entry name" value="SLH"/>
    <property type="match status" value="2"/>
</dbReference>
<name>A0ABY8EI94_9FIRM</name>
<dbReference type="InterPro" id="IPR001119">
    <property type="entry name" value="SLH_dom"/>
</dbReference>
<protein>
    <submittedName>
        <fullName evidence="4">S-layer homology domain-containing protein</fullName>
    </submittedName>
</protein>
<keyword evidence="2" id="KW-0732">Signal</keyword>
<dbReference type="EMBL" id="CP120733">
    <property type="protein sequence ID" value="WFD10513.1"/>
    <property type="molecule type" value="Genomic_DNA"/>
</dbReference>
<evidence type="ECO:0000313" key="5">
    <source>
        <dbReference type="Proteomes" id="UP001222800"/>
    </source>
</evidence>
<sequence>MKNTKKVLSVALAGALAFGSMGSAFAMDAKLTEGIDNQDVVKAVEKLNALDIVKGMEDGKYHAEGELTRAQFAKMLVESLGLGYTAEINSTKPEFKDVDASCEWAWGYINTAKQQGILSGYPDGTFKPQAKVSYPEALTMLVRALGYQDSFVKGSWPGNYISKATDLDITDDIKIEGTSVNRGSAAILVSNTLDAAVIKQDTFGDDNNWKEVDGKIIKGTKLTLLEDKRNIVKYEDVQVTGTPNVDTGVKKDQIKLSKKGDNLGNFDVDAEKVNVSNLLGEGLNVYYDVNEKEVVYVEKADKEFATYYDMIDETETLNKDEFYLIKADKSFNIDDENVKYYIDNKSVGQSDFEKEAKKGNLYVKAVADEKGNIAVVEAQRFETKNGVIVVKADKDSVTYFDSTESTKEFKAKDYDKVSVVDNTGKAMKLEDIKENDVMYINDKNLKGNDLKEAASSDEVAQIVVVRDVVKGKGQSWEATEFEIDGKDYDVVKNATTVSTDKNKNVETYTSSKGENMLNDITAVDGEVIALMDAKGDIRHITTDVKSTSDDMYGIITGVDKRYNDVSVKVLNKEGKEVEYTLDIDGDELYGFTAESQITHETVSGEADGLYDFVKYTVNKDGKIDSLVRLGNVAKANPKTTSAAITTPKNVKGQDSEVTADMALAKGDISKSSIKFDGKGSYAVEEDVVVFDYTEGYTSAETAINDASDAEIVKWADIVDKTATGAKAIYALDDNNVIQAVVFIDGFESLEDDGIGGYIKAVKVKDGDKYLDVILEGSDKVERIELEGTYSTSAFEALSQTAQIFKKTSSGKIKIDTDTNYSEFTGKVIKVDGKYVTVKNLSNTEHTYKVDDTIYYEKDDDRTYSDLDENDYVTVIAKNADAKAVKLYDTDMKKSGAEATKFIGEAGGTRDAWLALNGETNSGTPGEAEGTVSYINTTDNEIQIGNDVYPVVGAAKVVLGQLNHVFTGGLPTTGNAISLDLVLNNGEVVGFENIVITADATKLASAVAVTGVDTVKLSANYGSNLSLAQLVDIDFGSHKITGNVSVNTSESGTMTLTGSANPSITRNLTVDAPNATINNNVVVGRTITVTDVAAGTWNQNAKATTLVVSDDDATVNINGEVTTLNITNTSKVTISSSAKVTTANISGAAEIVGANKIETADVTVAGVKLDSAPKSLDSHGNDVKIGGSDVTNETLKLQAATAKVVLAEAEIATLKAAKDEDLTKASKIAALQEAIDAAKTVDTAADTAVADLDQDAKATKDLVARLAVVQKAIGDAQTAKDDAQDAYDKAQTDAADKAAVEAEVAKYATTATIAKSVGAGDTITTDVIKTTSPVNDQVTVKVAKGTDAEGYLTVEADGAIKLTKQAAADATENTATVKITLKKGETEKVVTVTVTIEKQTA</sequence>
<feature type="domain" description="SLH" evidence="3">
    <location>
        <begin position="92"/>
        <end position="155"/>
    </location>
</feature>
<evidence type="ECO:0000256" key="2">
    <source>
        <dbReference type="SAM" id="SignalP"/>
    </source>
</evidence>
<dbReference type="Pfam" id="PF00395">
    <property type="entry name" value="SLH"/>
    <property type="match status" value="2"/>
</dbReference>
<proteinExistence type="predicted"/>
<evidence type="ECO:0000259" key="3">
    <source>
        <dbReference type="PROSITE" id="PS51272"/>
    </source>
</evidence>
<dbReference type="RefSeq" id="WP_277732480.1">
    <property type="nucleotide sequence ID" value="NZ_CP120733.1"/>
</dbReference>
<gene>
    <name evidence="4" type="ORF">P4S50_00135</name>
</gene>
<reference evidence="4 5" key="1">
    <citation type="submission" date="2023-03" db="EMBL/GenBank/DDBJ databases">
        <title>Complete genome sequence of Tepidibacter sp. SWIR-1, isolated from a deep-sea hydrothermal vent.</title>
        <authorList>
            <person name="Li X."/>
        </authorList>
    </citation>
    <scope>NUCLEOTIDE SEQUENCE [LARGE SCALE GENOMIC DNA]</scope>
    <source>
        <strain evidence="4 5">SWIR-1</strain>
    </source>
</reference>
<feature type="domain" description="SLH" evidence="3">
    <location>
        <begin position="27"/>
        <end position="90"/>
    </location>
</feature>
<organism evidence="4 5">
    <name type="scientific">Tepidibacter hydrothermalis</name>
    <dbReference type="NCBI Taxonomy" id="3036126"/>
    <lineage>
        <taxon>Bacteria</taxon>
        <taxon>Bacillati</taxon>
        <taxon>Bacillota</taxon>
        <taxon>Clostridia</taxon>
        <taxon>Peptostreptococcales</taxon>
        <taxon>Peptostreptococcaceae</taxon>
        <taxon>Tepidibacter</taxon>
    </lineage>
</organism>